<evidence type="ECO:0000313" key="1">
    <source>
        <dbReference type="EMBL" id="AWB91967.1"/>
    </source>
</evidence>
<dbReference type="Proteomes" id="UP000244384">
    <property type="component" value="Chromosome"/>
</dbReference>
<name>A0A2S0WKZ4_9ACTN</name>
<organism evidence="1 2">
    <name type="scientific">Aeromicrobium chenweiae</name>
    <dbReference type="NCBI Taxonomy" id="2079793"/>
    <lineage>
        <taxon>Bacteria</taxon>
        <taxon>Bacillati</taxon>
        <taxon>Actinomycetota</taxon>
        <taxon>Actinomycetes</taxon>
        <taxon>Propionibacteriales</taxon>
        <taxon>Nocardioidaceae</taxon>
        <taxon>Aeromicrobium</taxon>
    </lineage>
</organism>
<protein>
    <submittedName>
        <fullName evidence="1">Uncharacterized protein</fullName>
    </submittedName>
</protein>
<dbReference type="EMBL" id="CP026952">
    <property type="protein sequence ID" value="AWB91967.1"/>
    <property type="molecule type" value="Genomic_DNA"/>
</dbReference>
<accession>A0A5F2ETK2</accession>
<gene>
    <name evidence="1" type="ORF">C3E78_07020</name>
</gene>
<evidence type="ECO:0000313" key="2">
    <source>
        <dbReference type="Proteomes" id="UP000244384"/>
    </source>
</evidence>
<keyword evidence="2" id="KW-1185">Reference proteome</keyword>
<reference evidence="2" key="1">
    <citation type="submission" date="2018-01" db="EMBL/GenBank/DDBJ databases">
        <authorList>
            <person name="Li J."/>
        </authorList>
    </citation>
    <scope>NUCLEOTIDE SEQUENCE [LARGE SCALE GENOMIC DNA]</scope>
    <source>
        <strain evidence="2">592</strain>
    </source>
</reference>
<dbReference type="OrthoDB" id="5242307at2"/>
<proteinExistence type="predicted"/>
<dbReference type="RefSeq" id="WP_108577612.1">
    <property type="nucleotide sequence ID" value="NZ_CP026952.1"/>
</dbReference>
<accession>A0A2S0WKZ4</accession>
<dbReference type="AlphaFoldDB" id="A0A2S0WKZ4"/>
<dbReference type="KEGG" id="aez:C3E78_07020"/>
<sequence length="417" mass="43852">MAERSLRPSPNVAAVLVLALLVGALLVWQRPWNDADEGPTTAAIPSDAPSRLTAALRDLSSASSEDEFVAASGDLPDGRAFGRRTWASLRALGARDVSLRYISGGDVADRADGSARMVAEVSWRSARTSGLGAGTVHRASVAFRVRAQDDGSLSIVGAERRTTALPIWLAGKVAVERTRGSIVLTVDGGQDRLPVETMAARARSAVERTVPDVRGDVVIVSPRTQEQMASVVGQDVSDVRQIAAVTTSLDRGTGSSGSPVIVLNPAVFATMDRRAAQVVLSHEATHQLTGAVGTAAESWVVEGFADYAALRGDTAPLAVSAGQILAQVRAGATPRTLPTPADFDGSGHGLGAVYESAWMVFRLLDEDHGRAAVVRFYESVLDGTPLATALRGSFGLDEKELTARWRDYLTKSASTVS</sequence>